<protein>
    <submittedName>
        <fullName evidence="5">Uncharacterized protein LOC111469442</fullName>
    </submittedName>
</protein>
<evidence type="ECO:0000256" key="1">
    <source>
        <dbReference type="ARBA" id="ARBA00009176"/>
    </source>
</evidence>
<dbReference type="OrthoDB" id="5783963at2759"/>
<dbReference type="InterPro" id="IPR036452">
    <property type="entry name" value="Ribo_hydro-like"/>
</dbReference>
<dbReference type="GeneID" id="111469442"/>
<dbReference type="Gene3D" id="3.90.245.10">
    <property type="entry name" value="Ribonucleoside hydrolase-like"/>
    <property type="match status" value="2"/>
</dbReference>
<gene>
    <name evidence="5" type="primary">LOC111469442</name>
</gene>
<organism evidence="4 5">
    <name type="scientific">Cucurbita maxima</name>
    <name type="common">Pumpkin</name>
    <name type="synonym">Winter squash</name>
    <dbReference type="NCBI Taxonomy" id="3661"/>
    <lineage>
        <taxon>Eukaryota</taxon>
        <taxon>Viridiplantae</taxon>
        <taxon>Streptophyta</taxon>
        <taxon>Embryophyta</taxon>
        <taxon>Tracheophyta</taxon>
        <taxon>Spermatophyta</taxon>
        <taxon>Magnoliopsida</taxon>
        <taxon>eudicotyledons</taxon>
        <taxon>Gunneridae</taxon>
        <taxon>Pentapetalae</taxon>
        <taxon>rosids</taxon>
        <taxon>fabids</taxon>
        <taxon>Cucurbitales</taxon>
        <taxon>Cucurbitaceae</taxon>
        <taxon>Cucurbiteae</taxon>
        <taxon>Cucurbita</taxon>
    </lineage>
</organism>
<evidence type="ECO:0000259" key="3">
    <source>
        <dbReference type="Pfam" id="PF01156"/>
    </source>
</evidence>
<keyword evidence="2" id="KW-0812">Transmembrane</keyword>
<proteinExistence type="inferred from homology"/>
<keyword evidence="2" id="KW-0472">Membrane</keyword>
<feature type="domain" description="Inosine/uridine-preferring nucleoside hydrolase" evidence="3">
    <location>
        <begin position="525"/>
        <end position="870"/>
    </location>
</feature>
<dbReference type="InterPro" id="IPR001910">
    <property type="entry name" value="Inosine/uridine_hydrolase_dom"/>
</dbReference>
<sequence length="898" mass="99272">MNLRFELVRGWRDYYYEMVMMNGVSRGGRFWKSGLICGVVAMAAMFGSLLWLTSSFDSPLRILVDTDVDTDDVTALLYLLKQPSSLFHLQAITINGNGWSNGGHAVNHLYDLLFMMGRDDIPIGVGGEGGISPNGTISAHVGGYLPLIDQGMSTAGQCRYRQAIPVGEKGRLYADTNFGLRRAFLPQGKRRYIPMKQPTAQQVMKDAISAGPTTVFVMGAHTNLAIFLMTNPHLKKNIKHIYAMGGAIRQTCSPNADKSHGKTCNNIGNLWPPNENPYAEFNIFGDPFAAYTVLHSGIPVTLVPLDATSTIPVDKKVYLAFEQRQNTYEAKYCFQSLKMAHDTWSGGGFFEMYSMWDSFMVGVALAQMLNLDRGGGNNAYSKMEYLNITIVTSNEPYGISDGSNPLVDGRLIPKFGVQKNGVHSGHVQTGMLDPFCLVSFEKGKCKDGYTKEAEGSESVEVLVAVSAKSSLNTNTIIDKAFYLSFLDALNSPRQSGRFDFRAQFPKYKEVLYRPKIGKNLLGKPVIFDMDMSTGDFLTLLYLLKTPVEIIDLKGIIISPNGWATAATIDIVYDVLHMMGRDDISVGLGDVFAIGEAHPSFPSIGDCKYINAIPHGSGGFLDSDTLYGFARDLPRSPRRYTAENSVKIGAFRDTDHPGLRQMSAVDVWTDVVQSLDPGVKITVLTNGPLTNLAQIIRSRAISSRIQEVYITGGHISSRDEGNVFTIPSNEYAEFNFFLDPTAAELVLGSGLNITLIPLNTQRNVSSFSKILEKLKHGNRTHEARFARRLLFRLYRLQQKYNQYHHVDMFLGEVVGAVSLGGRHRNLKEAFRLKAVKVITEGGESKVGQTIIDEKEGKWVRVLESVEALAFYEHLANALADQNQTAVIGSFEEQKALWSA</sequence>
<accession>A0A6J1I5L4</accession>
<dbReference type="AlphaFoldDB" id="A0A6J1I5L4"/>
<keyword evidence="4" id="KW-1185">Reference proteome</keyword>
<feature type="transmembrane region" description="Helical" evidence="2">
    <location>
        <begin position="30"/>
        <end position="52"/>
    </location>
</feature>
<dbReference type="GO" id="GO:0016799">
    <property type="term" value="F:hydrolase activity, hydrolyzing N-glycosyl compounds"/>
    <property type="evidence" value="ECO:0007669"/>
    <property type="project" value="InterPro"/>
</dbReference>
<evidence type="ECO:0000313" key="5">
    <source>
        <dbReference type="RefSeq" id="XP_022970474.1"/>
    </source>
</evidence>
<dbReference type="Pfam" id="PF01156">
    <property type="entry name" value="IU_nuc_hydro"/>
    <property type="match status" value="2"/>
</dbReference>
<name>A0A6J1I5L4_CUCMA</name>
<dbReference type="RefSeq" id="XP_022970474.1">
    <property type="nucleotide sequence ID" value="XM_023114706.1"/>
</dbReference>
<dbReference type="Proteomes" id="UP000504608">
    <property type="component" value="Unplaced"/>
</dbReference>
<comment type="similarity">
    <text evidence="1">Belongs to the IUNH family.</text>
</comment>
<dbReference type="KEGG" id="cmax:111469442"/>
<evidence type="ECO:0000256" key="2">
    <source>
        <dbReference type="SAM" id="Phobius"/>
    </source>
</evidence>
<dbReference type="PANTHER" id="PTHR46692:SF2">
    <property type="entry name" value="INOSINE_URIDINE-PREFERRING NUCLEOSIDE HYDROLASE DOMAIN-CONTAINING PROTEIN"/>
    <property type="match status" value="1"/>
</dbReference>
<reference evidence="5" key="1">
    <citation type="submission" date="2025-08" db="UniProtKB">
        <authorList>
            <consortium name="RefSeq"/>
        </authorList>
    </citation>
    <scope>IDENTIFICATION</scope>
    <source>
        <tissue evidence="5">Young leaves</tissue>
    </source>
</reference>
<dbReference type="SUPFAM" id="SSF53590">
    <property type="entry name" value="Nucleoside hydrolase"/>
    <property type="match status" value="2"/>
</dbReference>
<keyword evidence="2" id="KW-1133">Transmembrane helix</keyword>
<dbReference type="PANTHER" id="PTHR46692">
    <property type="entry name" value="INOSINE-URIDINE PREFERRING NUCLEOSIDE HYDROLASE FAMILY PROTEIN"/>
    <property type="match status" value="1"/>
</dbReference>
<evidence type="ECO:0000313" key="4">
    <source>
        <dbReference type="Proteomes" id="UP000504608"/>
    </source>
</evidence>
<feature type="domain" description="Inosine/uridine-preferring nucleoside hydrolase" evidence="3">
    <location>
        <begin position="62"/>
        <end position="392"/>
    </location>
</feature>